<accession>A0A517NDX9</accession>
<organism evidence="2 3">
    <name type="scientific">Rubripirellula lacrimiformis</name>
    <dbReference type="NCBI Taxonomy" id="1930273"/>
    <lineage>
        <taxon>Bacteria</taxon>
        <taxon>Pseudomonadati</taxon>
        <taxon>Planctomycetota</taxon>
        <taxon>Planctomycetia</taxon>
        <taxon>Pirellulales</taxon>
        <taxon>Pirellulaceae</taxon>
        <taxon>Rubripirellula</taxon>
    </lineage>
</organism>
<dbReference type="EMBL" id="CP036525">
    <property type="protein sequence ID" value="QDT05336.1"/>
    <property type="molecule type" value="Genomic_DNA"/>
</dbReference>
<evidence type="ECO:0000313" key="3">
    <source>
        <dbReference type="Proteomes" id="UP000318538"/>
    </source>
</evidence>
<dbReference type="Proteomes" id="UP000318538">
    <property type="component" value="Chromosome"/>
</dbReference>
<sequence>MRFGANDEPQRIGMEDQSGTPSPLQHRNATIAHIQTYVLLSNQMTLYHLSKNKDLDRIVDSSRSELPNAISPRVPRKCLAEDQRTKRVCVAPTIWQCLMSMPDADWIYVYRIDEEVASAPLGNIGDSSLTQEKWVTDEDISRAGGEIPLVYRGRVNKTRLLRESLNVASRMGKLPTCSVEEQSVWIELDGEFRLQDEFQCR</sequence>
<gene>
    <name evidence="2" type="ORF">K227x_37360</name>
</gene>
<evidence type="ECO:0000313" key="2">
    <source>
        <dbReference type="EMBL" id="QDT05336.1"/>
    </source>
</evidence>
<dbReference type="KEGG" id="rlc:K227x_37360"/>
<feature type="region of interest" description="Disordered" evidence="1">
    <location>
        <begin position="1"/>
        <end position="25"/>
    </location>
</feature>
<proteinExistence type="predicted"/>
<dbReference type="AlphaFoldDB" id="A0A517NDX9"/>
<reference evidence="2 3" key="1">
    <citation type="submission" date="2019-02" db="EMBL/GenBank/DDBJ databases">
        <title>Deep-cultivation of Planctomycetes and their phenomic and genomic characterization uncovers novel biology.</title>
        <authorList>
            <person name="Wiegand S."/>
            <person name="Jogler M."/>
            <person name="Boedeker C."/>
            <person name="Pinto D."/>
            <person name="Vollmers J."/>
            <person name="Rivas-Marin E."/>
            <person name="Kohn T."/>
            <person name="Peeters S.H."/>
            <person name="Heuer A."/>
            <person name="Rast P."/>
            <person name="Oberbeckmann S."/>
            <person name="Bunk B."/>
            <person name="Jeske O."/>
            <person name="Meyerdierks A."/>
            <person name="Storesund J.E."/>
            <person name="Kallscheuer N."/>
            <person name="Luecker S."/>
            <person name="Lage O.M."/>
            <person name="Pohl T."/>
            <person name="Merkel B.J."/>
            <person name="Hornburger P."/>
            <person name="Mueller R.-W."/>
            <person name="Bruemmer F."/>
            <person name="Labrenz M."/>
            <person name="Spormann A.M."/>
            <person name="Op den Camp H."/>
            <person name="Overmann J."/>
            <person name="Amann R."/>
            <person name="Jetten M.S.M."/>
            <person name="Mascher T."/>
            <person name="Medema M.H."/>
            <person name="Devos D.P."/>
            <person name="Kaster A.-K."/>
            <person name="Ovreas L."/>
            <person name="Rohde M."/>
            <person name="Galperin M.Y."/>
            <person name="Jogler C."/>
        </authorList>
    </citation>
    <scope>NUCLEOTIDE SEQUENCE [LARGE SCALE GENOMIC DNA]</scope>
    <source>
        <strain evidence="2 3">K22_7</strain>
    </source>
</reference>
<keyword evidence="3" id="KW-1185">Reference proteome</keyword>
<name>A0A517NDX9_9BACT</name>
<protein>
    <submittedName>
        <fullName evidence="2">Uncharacterized protein</fullName>
    </submittedName>
</protein>
<evidence type="ECO:0000256" key="1">
    <source>
        <dbReference type="SAM" id="MobiDB-lite"/>
    </source>
</evidence>